<feature type="transmembrane region" description="Helical" evidence="6">
    <location>
        <begin position="399"/>
        <end position="421"/>
    </location>
</feature>
<feature type="transmembrane region" description="Helical" evidence="6">
    <location>
        <begin position="240"/>
        <end position="259"/>
    </location>
</feature>
<dbReference type="InterPro" id="IPR050833">
    <property type="entry name" value="Poly_Biosynth_Transport"/>
</dbReference>
<feature type="transmembrane region" description="Helical" evidence="6">
    <location>
        <begin position="373"/>
        <end position="393"/>
    </location>
</feature>
<evidence type="ECO:0000256" key="4">
    <source>
        <dbReference type="ARBA" id="ARBA00022989"/>
    </source>
</evidence>
<feature type="transmembrane region" description="Helical" evidence="6">
    <location>
        <begin position="127"/>
        <end position="145"/>
    </location>
</feature>
<accession>A0A936TEE7</accession>
<feature type="transmembrane region" description="Helical" evidence="6">
    <location>
        <begin position="307"/>
        <end position="331"/>
    </location>
</feature>
<gene>
    <name evidence="7" type="ORF">IPN02_17755</name>
</gene>
<protein>
    <recommendedName>
        <fullName evidence="9">Polysaccharide biosynthesis protein</fullName>
    </recommendedName>
</protein>
<feature type="transmembrane region" description="Helical" evidence="6">
    <location>
        <begin position="343"/>
        <end position="361"/>
    </location>
</feature>
<feature type="transmembrane region" description="Helical" evidence="6">
    <location>
        <begin position="157"/>
        <end position="179"/>
    </location>
</feature>
<proteinExistence type="predicted"/>
<evidence type="ECO:0000313" key="8">
    <source>
        <dbReference type="Proteomes" id="UP000727993"/>
    </source>
</evidence>
<evidence type="ECO:0000256" key="3">
    <source>
        <dbReference type="ARBA" id="ARBA00022692"/>
    </source>
</evidence>
<reference evidence="7 8" key="1">
    <citation type="submission" date="2020-10" db="EMBL/GenBank/DDBJ databases">
        <title>Connecting structure to function with the recovery of over 1000 high-quality activated sludge metagenome-assembled genomes encoding full-length rRNA genes using long-read sequencing.</title>
        <authorList>
            <person name="Singleton C.M."/>
            <person name="Petriglieri F."/>
            <person name="Kristensen J.M."/>
            <person name="Kirkegaard R.H."/>
            <person name="Michaelsen T.Y."/>
            <person name="Andersen M.H."/>
            <person name="Karst S.M."/>
            <person name="Dueholm M.S."/>
            <person name="Nielsen P.H."/>
            <person name="Albertsen M."/>
        </authorList>
    </citation>
    <scope>NUCLEOTIDE SEQUENCE [LARGE SCALE GENOMIC DNA]</scope>
    <source>
        <strain evidence="7">Lyne_18-Q3-R50-59_MAXAC.006</strain>
    </source>
</reference>
<keyword evidence="5 6" id="KW-0472">Membrane</keyword>
<name>A0A936TEE7_9ACTN</name>
<feature type="transmembrane region" description="Helical" evidence="6">
    <location>
        <begin position="12"/>
        <end position="38"/>
    </location>
</feature>
<feature type="transmembrane region" description="Helical" evidence="6">
    <location>
        <begin position="265"/>
        <end position="286"/>
    </location>
</feature>
<dbReference type="PANTHER" id="PTHR30250">
    <property type="entry name" value="PST FAMILY PREDICTED COLANIC ACID TRANSPORTER"/>
    <property type="match status" value="1"/>
</dbReference>
<dbReference type="GO" id="GO:0005886">
    <property type="term" value="C:plasma membrane"/>
    <property type="evidence" value="ECO:0007669"/>
    <property type="project" value="UniProtKB-SubCell"/>
</dbReference>
<dbReference type="PANTHER" id="PTHR30250:SF11">
    <property type="entry name" value="O-ANTIGEN TRANSPORTER-RELATED"/>
    <property type="match status" value="1"/>
</dbReference>
<feature type="transmembrane region" description="Helical" evidence="6">
    <location>
        <begin position="191"/>
        <end position="212"/>
    </location>
</feature>
<evidence type="ECO:0000256" key="2">
    <source>
        <dbReference type="ARBA" id="ARBA00022475"/>
    </source>
</evidence>
<dbReference type="Proteomes" id="UP000727993">
    <property type="component" value="Unassembled WGS sequence"/>
</dbReference>
<comment type="caution">
    <text evidence="7">The sequence shown here is derived from an EMBL/GenBank/DDBJ whole genome shotgun (WGS) entry which is preliminary data.</text>
</comment>
<dbReference type="EMBL" id="JADJZA010000010">
    <property type="protein sequence ID" value="MBK9298631.1"/>
    <property type="molecule type" value="Genomic_DNA"/>
</dbReference>
<evidence type="ECO:0000313" key="7">
    <source>
        <dbReference type="EMBL" id="MBK9298631.1"/>
    </source>
</evidence>
<sequence>MPGRSKGAKQRAHLVFGSAWVMLGFLAQAVTGVGFWVLAARLYDQVDVGVASGLFTSLQFVNYASALGLQELLSRYRPETRGDPLLGWSTLATVASSIVGTVAYLAIVTAQSGSNSALSALTTAGPTAVAGFAAVAAANSIAALADARLMWARRWSWVFWRLTLAGAVRLPLVLVPSMVLGDDASLHHVGVWLFFVMAAPIAFSGLITLGLLGRAGNPRPSLAVPDGGWSQPLHYAGVNYLSHLAILAPQFILPVIVFINVRPVTYANFFLAWSIAAVAFILPVTIGRVLLVEGSRERAEAGTTRKATLLAVGAMIVATIGAGLLALLLPSIYGASYTEAGRILPWLVAGGIPWSVTSIALARARVLADSISIVVMTAFAAVSVLGLAMALVPSRELDGAVAAWCLGNAVASAVAVVLVSVRTRTAEVSADAPVEVDVGVGVGQ</sequence>
<evidence type="ECO:0000256" key="1">
    <source>
        <dbReference type="ARBA" id="ARBA00004651"/>
    </source>
</evidence>
<evidence type="ECO:0000256" key="6">
    <source>
        <dbReference type="SAM" id="Phobius"/>
    </source>
</evidence>
<feature type="transmembrane region" description="Helical" evidence="6">
    <location>
        <begin position="85"/>
        <end position="107"/>
    </location>
</feature>
<organism evidence="7 8">
    <name type="scientific">Candidatus Neomicrothrix subdominans</name>
    <dbReference type="NCBI Taxonomy" id="2954438"/>
    <lineage>
        <taxon>Bacteria</taxon>
        <taxon>Bacillati</taxon>
        <taxon>Actinomycetota</taxon>
        <taxon>Acidimicrobiia</taxon>
        <taxon>Acidimicrobiales</taxon>
        <taxon>Microthrixaceae</taxon>
        <taxon>Candidatus Neomicrothrix</taxon>
    </lineage>
</organism>
<keyword evidence="4 6" id="KW-1133">Transmembrane helix</keyword>
<dbReference type="AlphaFoldDB" id="A0A936TEE7"/>
<evidence type="ECO:0000256" key="5">
    <source>
        <dbReference type="ARBA" id="ARBA00023136"/>
    </source>
</evidence>
<keyword evidence="3 6" id="KW-0812">Transmembrane</keyword>
<keyword evidence="2" id="KW-1003">Cell membrane</keyword>
<comment type="subcellular location">
    <subcellularLocation>
        <location evidence="1">Cell membrane</location>
        <topology evidence="1">Multi-pass membrane protein</topology>
    </subcellularLocation>
</comment>
<evidence type="ECO:0008006" key="9">
    <source>
        <dbReference type="Google" id="ProtNLM"/>
    </source>
</evidence>